<reference evidence="1 2" key="1">
    <citation type="journal article" date="2013" name="Stand. Genomic Sci.">
        <title>Genome sequence of the reddish-pigmented Rubellimicrobium thermophilum type strain (DSM 16684(T)), a member of the Roseobacter clade.</title>
        <authorList>
            <person name="Fiebig A."/>
            <person name="Riedel T."/>
            <person name="Gronow S."/>
            <person name="Petersen J."/>
            <person name="Klenk H.P."/>
            <person name="Goker M."/>
        </authorList>
    </citation>
    <scope>NUCLEOTIDE SEQUENCE [LARGE SCALE GENOMIC DNA]</scope>
    <source>
        <strain evidence="1 2">DSM 16684</strain>
    </source>
</reference>
<accession>S9R305</accession>
<dbReference type="AlphaFoldDB" id="S9R305"/>
<evidence type="ECO:0008006" key="3">
    <source>
        <dbReference type="Google" id="ProtNLM"/>
    </source>
</evidence>
<gene>
    <name evidence="1" type="ORF">ruthe_01106</name>
</gene>
<dbReference type="EMBL" id="AOLV01000010">
    <property type="protein sequence ID" value="EPX86292.1"/>
    <property type="molecule type" value="Genomic_DNA"/>
</dbReference>
<organism evidence="1 2">
    <name type="scientific">Rubellimicrobium thermophilum DSM 16684</name>
    <dbReference type="NCBI Taxonomy" id="1123069"/>
    <lineage>
        <taxon>Bacteria</taxon>
        <taxon>Pseudomonadati</taxon>
        <taxon>Pseudomonadota</taxon>
        <taxon>Alphaproteobacteria</taxon>
        <taxon>Rhodobacterales</taxon>
        <taxon>Roseobacteraceae</taxon>
        <taxon>Rubellimicrobium</taxon>
    </lineage>
</organism>
<protein>
    <recommendedName>
        <fullName evidence="3">Competence protein</fullName>
    </recommendedName>
</protein>
<evidence type="ECO:0000313" key="2">
    <source>
        <dbReference type="Proteomes" id="UP000015346"/>
    </source>
</evidence>
<proteinExistence type="predicted"/>
<keyword evidence="2" id="KW-1185">Reference proteome</keyword>
<dbReference type="HOGENOM" id="CLU_1155705_0_0_5"/>
<evidence type="ECO:0000313" key="1">
    <source>
        <dbReference type="EMBL" id="EPX86292.1"/>
    </source>
</evidence>
<name>S9R305_9RHOB</name>
<dbReference type="Proteomes" id="UP000015346">
    <property type="component" value="Unassembled WGS sequence"/>
</dbReference>
<sequence>MPGAVLLAAGAPLGLVQPGLLMMDLGCRWVILVAEQVAGIDGATGVVPSPPPLVLPLLTFGGCLLLLWQGRGRLAGLPVIAMAVWLWTTAERPPLLVTETGGVMGVLGPEGRALSRATGDGYAVSAWLENDGDGATQAEAAERPGIVTEGRVSRALIGSGTVLLVRGERALAGIQGCDGAILLITDVAEAGPRPCDVLDGRRLQRIGAAAVWPEDEGGLRIIGAREASGDRPWTRGAVSP</sequence>
<comment type="caution">
    <text evidence="1">The sequence shown here is derived from an EMBL/GenBank/DDBJ whole genome shotgun (WGS) entry which is preliminary data.</text>
</comment>
<dbReference type="STRING" id="1123069.ruthe_01106"/>